<dbReference type="WBParaSite" id="PS1159_v2.g23803.t1">
    <property type="protein sequence ID" value="PS1159_v2.g23803.t1"/>
    <property type="gene ID" value="PS1159_v2.g23803"/>
</dbReference>
<organism evidence="1 2">
    <name type="scientific">Panagrolaimus sp. PS1159</name>
    <dbReference type="NCBI Taxonomy" id="55785"/>
    <lineage>
        <taxon>Eukaryota</taxon>
        <taxon>Metazoa</taxon>
        <taxon>Ecdysozoa</taxon>
        <taxon>Nematoda</taxon>
        <taxon>Chromadorea</taxon>
        <taxon>Rhabditida</taxon>
        <taxon>Tylenchina</taxon>
        <taxon>Panagrolaimomorpha</taxon>
        <taxon>Panagrolaimoidea</taxon>
        <taxon>Panagrolaimidae</taxon>
        <taxon>Panagrolaimus</taxon>
    </lineage>
</organism>
<reference evidence="2" key="1">
    <citation type="submission" date="2022-11" db="UniProtKB">
        <authorList>
            <consortium name="WormBaseParasite"/>
        </authorList>
    </citation>
    <scope>IDENTIFICATION</scope>
</reference>
<protein>
    <submittedName>
        <fullName evidence="2">Uncharacterized protein</fullName>
    </submittedName>
</protein>
<name>A0AC35G3Z9_9BILA</name>
<dbReference type="Proteomes" id="UP000887580">
    <property type="component" value="Unplaced"/>
</dbReference>
<proteinExistence type="predicted"/>
<accession>A0AC35G3Z9</accession>
<evidence type="ECO:0000313" key="1">
    <source>
        <dbReference type="Proteomes" id="UP000887580"/>
    </source>
</evidence>
<evidence type="ECO:0000313" key="2">
    <source>
        <dbReference type="WBParaSite" id="PS1159_v2.g23803.t1"/>
    </source>
</evidence>
<sequence>MYGGRRKQNPESKLLPDSVSTNAANPINKTTPETFSNATSETFNENSLDDLSIPLPIEITLKPPKAVTENGVILPNKLENETLPEWFTKDRYLPSKLPETDNKVFNEFMRLSKLTQYMLLDPKFAEDYQKGNLTSLTKVLFVVYGDAVKHIFSSPALTYSGPPIRKSRIRFRIKSLNDKPPIKCSEMGRETARLFCDDEDPKMCLYYKAAISQFQRAQHTVEAAQSRQQQIRPSGHKAVMYNPADEI</sequence>